<dbReference type="Gene3D" id="3.20.20.140">
    <property type="entry name" value="Metal-dependent hydrolases"/>
    <property type="match status" value="1"/>
</dbReference>
<dbReference type="EMBL" id="JAASQI010000002">
    <property type="protein sequence ID" value="NIJ56982.1"/>
    <property type="molecule type" value="Genomic_DNA"/>
</dbReference>
<dbReference type="InterPro" id="IPR029460">
    <property type="entry name" value="DNAPol_HHH"/>
</dbReference>
<dbReference type="Pfam" id="PF17657">
    <property type="entry name" value="DNA_pol3_finger"/>
    <property type="match status" value="1"/>
</dbReference>
<dbReference type="InterPro" id="IPR023073">
    <property type="entry name" value="DnaE2"/>
</dbReference>
<dbReference type="PANTHER" id="PTHR32294">
    <property type="entry name" value="DNA POLYMERASE III SUBUNIT ALPHA"/>
    <property type="match status" value="1"/>
</dbReference>
<dbReference type="InterPro" id="IPR011708">
    <property type="entry name" value="DNA_pol3_alpha_NTPase_dom"/>
</dbReference>
<evidence type="ECO:0000256" key="8">
    <source>
        <dbReference type="ARBA" id="ARBA00022705"/>
    </source>
</evidence>
<keyword evidence="9 13" id="KW-0227">DNA damage</keyword>
<dbReference type="Pfam" id="PF01336">
    <property type="entry name" value="tRNA_anti-codon"/>
    <property type="match status" value="1"/>
</dbReference>
<dbReference type="InterPro" id="IPR004013">
    <property type="entry name" value="PHP_dom"/>
</dbReference>
<dbReference type="Gene3D" id="1.10.150.870">
    <property type="match status" value="1"/>
</dbReference>
<evidence type="ECO:0000256" key="3">
    <source>
        <dbReference type="ARBA" id="ARBA00012417"/>
    </source>
</evidence>
<feature type="domain" description="Polymerase/histidinol phosphatase N-terminal" evidence="14">
    <location>
        <begin position="8"/>
        <end position="75"/>
    </location>
</feature>
<evidence type="ECO:0000259" key="14">
    <source>
        <dbReference type="SMART" id="SM00481"/>
    </source>
</evidence>
<evidence type="ECO:0000256" key="2">
    <source>
        <dbReference type="ARBA" id="ARBA00007391"/>
    </source>
</evidence>
<dbReference type="GO" id="GO:0003887">
    <property type="term" value="F:DNA-directed DNA polymerase activity"/>
    <property type="evidence" value="ECO:0007669"/>
    <property type="project" value="UniProtKB-EC"/>
</dbReference>
<evidence type="ECO:0000313" key="15">
    <source>
        <dbReference type="EMBL" id="NIJ56982.1"/>
    </source>
</evidence>
<evidence type="ECO:0000256" key="13">
    <source>
        <dbReference type="HAMAP-Rule" id="MF_01902"/>
    </source>
</evidence>
<keyword evidence="16" id="KW-1185">Reference proteome</keyword>
<dbReference type="InterPro" id="IPR004365">
    <property type="entry name" value="NA-bd_OB_tRNA"/>
</dbReference>
<keyword evidence="7 13" id="KW-0548">Nucleotidyltransferase</keyword>
<dbReference type="NCBIfam" id="NF004225">
    <property type="entry name" value="PRK05672.1"/>
    <property type="match status" value="1"/>
</dbReference>
<evidence type="ECO:0000256" key="11">
    <source>
        <dbReference type="ARBA" id="ARBA00023204"/>
    </source>
</evidence>
<dbReference type="InterPro" id="IPR003141">
    <property type="entry name" value="Pol/His_phosphatase_N"/>
</dbReference>
<evidence type="ECO:0000256" key="1">
    <source>
        <dbReference type="ARBA" id="ARBA00004496"/>
    </source>
</evidence>
<dbReference type="InterPro" id="IPR040982">
    <property type="entry name" value="DNA_pol3_finger"/>
</dbReference>
<keyword evidence="10 13" id="KW-0239">DNA-directed DNA polymerase</keyword>
<comment type="caution">
    <text evidence="15">The sequence shown here is derived from an EMBL/GenBank/DDBJ whole genome shotgun (WGS) entry which is preliminary data.</text>
</comment>
<dbReference type="InterPro" id="IPR016195">
    <property type="entry name" value="Pol/histidinol_Pase-like"/>
</dbReference>
<reference evidence="15 16" key="1">
    <citation type="submission" date="2020-03" db="EMBL/GenBank/DDBJ databases">
        <title>Genomic Encyclopedia of Type Strains, Phase IV (KMG-IV): sequencing the most valuable type-strain genomes for metagenomic binning, comparative biology and taxonomic classification.</title>
        <authorList>
            <person name="Goeker M."/>
        </authorList>
    </citation>
    <scope>NUCLEOTIDE SEQUENCE [LARGE SCALE GENOMIC DNA]</scope>
    <source>
        <strain evidence="15 16">DSM 103870</strain>
    </source>
</reference>
<name>A0ABX0UW44_9HYPH</name>
<keyword evidence="11 13" id="KW-0234">DNA repair</keyword>
<dbReference type="PANTHER" id="PTHR32294:SF4">
    <property type="entry name" value="ERROR-PRONE DNA POLYMERASE"/>
    <property type="match status" value="1"/>
</dbReference>
<dbReference type="Pfam" id="PF14579">
    <property type="entry name" value="HHH_6"/>
    <property type="match status" value="1"/>
</dbReference>
<dbReference type="CDD" id="cd07434">
    <property type="entry name" value="PHP_PolIIIA_DnaE2"/>
    <property type="match status" value="1"/>
</dbReference>
<dbReference type="SUPFAM" id="SSF89550">
    <property type="entry name" value="PHP domain-like"/>
    <property type="match status" value="1"/>
</dbReference>
<dbReference type="RefSeq" id="WP_166949077.1">
    <property type="nucleotide sequence ID" value="NZ_JAASQI010000002.1"/>
</dbReference>
<dbReference type="NCBIfam" id="TIGR00594">
    <property type="entry name" value="polc"/>
    <property type="match status" value="1"/>
</dbReference>
<comment type="catalytic activity">
    <reaction evidence="12 13">
        <text>DNA(n) + a 2'-deoxyribonucleoside 5'-triphosphate = DNA(n+1) + diphosphate</text>
        <dbReference type="Rhea" id="RHEA:22508"/>
        <dbReference type="Rhea" id="RHEA-COMP:17339"/>
        <dbReference type="Rhea" id="RHEA-COMP:17340"/>
        <dbReference type="ChEBI" id="CHEBI:33019"/>
        <dbReference type="ChEBI" id="CHEBI:61560"/>
        <dbReference type="ChEBI" id="CHEBI:173112"/>
        <dbReference type="EC" id="2.7.7.7"/>
    </reaction>
</comment>
<comment type="function">
    <text evidence="13">DNA polymerase involved in damage-induced mutagenesis and translesion synthesis (TLS). It is not the major replicative DNA polymerase.</text>
</comment>
<evidence type="ECO:0000256" key="5">
    <source>
        <dbReference type="ARBA" id="ARBA00022490"/>
    </source>
</evidence>
<evidence type="ECO:0000256" key="7">
    <source>
        <dbReference type="ARBA" id="ARBA00022695"/>
    </source>
</evidence>
<organism evidence="15 16">
    <name type="scientific">Pseudochelatococcus lubricantis</name>
    <dbReference type="NCBI Taxonomy" id="1538102"/>
    <lineage>
        <taxon>Bacteria</taxon>
        <taxon>Pseudomonadati</taxon>
        <taxon>Pseudomonadota</taxon>
        <taxon>Alphaproteobacteria</taxon>
        <taxon>Hyphomicrobiales</taxon>
        <taxon>Chelatococcaceae</taxon>
        <taxon>Pseudochelatococcus</taxon>
    </lineage>
</organism>
<keyword evidence="5 13" id="KW-0963">Cytoplasm</keyword>
<sequence length="1079" mass="118837">MQTGAAYAELQVTTNYSFLRGASHPEELVGEAARLGLAAIAVTDRQSVAGVVRAHHAAKEAELRLVVGCRLDLTDGPSVLVYPTDHAAWSRLTRLLTVGNRRAGHDSLVKGERCLAWADLAAAGEGQIVTLLPDAADEAADADMRRLRDTFPGFAYVALCLRRRHHDTHRLLALEEGARALGLPVVAVNDVLYHARERRILHDTLTAIRHNCTIDALGFRRARFADRFLKAPGEMARLFAAHPQAIRNTLEIVDRCRFSLAEIRYQYPVETVPEEGTPQEVLERLVRERTAERYGDRVPERVARLLRHELALIGEKDYAPYFLTVHAIVSFARSRGILCQGRGSAANSMVCFVLGITSVDFTAPHFNGAEPLFERFISSARQEPPDIDVDFEHDRREEVIQWIFERYGRDRAALAASIVRYRRRGALRDAGKAMGLSEDVLSVLARHYAGAETPEARCAQLAALGLNADDRRLQLTLELADGLKGFPRHASQHPCGIVISRDRLDSIVPIAPAAMQDRQVIEWDKDDIDRMAMMKVDVLGLGMLGAIRGAFALLRAHKGIDLDMSRIEQDDVDVYEMMGRADTIGVFQIESRAQMSMLPRLRPRHLYDLTIQIAIVRPGPIQGNMVHPYLRRRGRPPGSVKYPSRAFEKVLGRTLGVPLFQEQVMQLAVDCAGFSPDEADELRRSMATFRAPGTIERLRQQVIDGMVKNGYTAEFAARTFTQLQGFGAYGFPESHSASFALIAYVSAWLKYHHPEVFCCALLNAQPMGFYGVAQLVRDARNHGVAVRPVDVNRSHWDCTLEREAADRGAVRLGLRMVKGLTEAEGGRLVAGRGDRPYETVGELAGRGGASRGALMALARADALAGLEAEREATARRPALWAIAGMEGRGDGSTLPLFGDRPFAAPLAGLVREPPVVLPAMPFGREIVEDYDSVGLSLRGHPVALVRRELARAGYRSCRDLAASRDRQWMAVAGLVLVRQRPGSAKGVMFMTIEDETGNANAVFWQDIQQRFRPVILGASLIGIRGRVQREGQVIHLVARSAVDLGPLLRSFAGRAADGRPSSAPGAAGPVLDVSARDFR</sequence>
<evidence type="ECO:0000256" key="10">
    <source>
        <dbReference type="ARBA" id="ARBA00022932"/>
    </source>
</evidence>
<dbReference type="CDD" id="cd04485">
    <property type="entry name" value="DnaE_OBF"/>
    <property type="match status" value="1"/>
</dbReference>
<dbReference type="Pfam" id="PF02811">
    <property type="entry name" value="PHP"/>
    <property type="match status" value="1"/>
</dbReference>
<evidence type="ECO:0000256" key="9">
    <source>
        <dbReference type="ARBA" id="ARBA00022763"/>
    </source>
</evidence>
<comment type="subcellular location">
    <subcellularLocation>
        <location evidence="1 13">Cytoplasm</location>
    </subcellularLocation>
</comment>
<evidence type="ECO:0000256" key="12">
    <source>
        <dbReference type="ARBA" id="ARBA00049244"/>
    </source>
</evidence>
<dbReference type="InterPro" id="IPR004805">
    <property type="entry name" value="DnaE2/DnaE/PolC"/>
</dbReference>
<keyword evidence="6 13" id="KW-0808">Transferase</keyword>
<dbReference type="EC" id="2.7.7.7" evidence="3 13"/>
<evidence type="ECO:0000313" key="16">
    <source>
        <dbReference type="Proteomes" id="UP001429580"/>
    </source>
</evidence>
<dbReference type="Pfam" id="PF07733">
    <property type="entry name" value="DNA_pol3_alpha"/>
    <property type="match status" value="1"/>
</dbReference>
<comment type="similarity">
    <text evidence="2 13">Belongs to the DNA polymerase type-C family. DnaE2 subfamily.</text>
</comment>
<protein>
    <recommendedName>
        <fullName evidence="4 13">Error-prone DNA polymerase</fullName>
        <ecNumber evidence="3 13">2.7.7.7</ecNumber>
    </recommendedName>
</protein>
<gene>
    <name evidence="13" type="primary">dnaE2</name>
    <name evidence="15" type="ORF">FHS82_000808</name>
</gene>
<evidence type="ECO:0000256" key="6">
    <source>
        <dbReference type="ARBA" id="ARBA00022679"/>
    </source>
</evidence>
<dbReference type="HAMAP" id="MF_01902">
    <property type="entry name" value="DNApol_error_prone"/>
    <property type="match status" value="1"/>
</dbReference>
<dbReference type="SMART" id="SM00481">
    <property type="entry name" value="POLIIIAc"/>
    <property type="match status" value="1"/>
</dbReference>
<accession>A0ABX0UW44</accession>
<proteinExistence type="inferred from homology"/>
<dbReference type="Proteomes" id="UP001429580">
    <property type="component" value="Unassembled WGS sequence"/>
</dbReference>
<evidence type="ECO:0000256" key="4">
    <source>
        <dbReference type="ARBA" id="ARBA00017273"/>
    </source>
</evidence>
<keyword evidence="8 13" id="KW-0235">DNA replication</keyword>